<dbReference type="InterPro" id="IPR023361">
    <property type="entry name" value="DUF1285_beta_roll_sf"/>
</dbReference>
<dbReference type="EMBL" id="CACSIO010000034">
    <property type="protein sequence ID" value="CAA0118799.1"/>
    <property type="molecule type" value="Genomic_DNA"/>
</dbReference>
<feature type="domain" description="DUF1285" evidence="2">
    <location>
        <begin position="99"/>
        <end position="178"/>
    </location>
</feature>
<dbReference type="Pfam" id="PF06938">
    <property type="entry name" value="DUF1285_N"/>
    <property type="match status" value="1"/>
</dbReference>
<dbReference type="InterPro" id="IPR048341">
    <property type="entry name" value="DUF1285_N"/>
</dbReference>
<gene>
    <name evidence="3" type="ORF">OPDIPICF_02174</name>
</gene>
<dbReference type="OrthoDB" id="3078366at2"/>
<dbReference type="PIRSF" id="PIRSF029557">
    <property type="entry name" value="UCP029557"/>
    <property type="match status" value="1"/>
</dbReference>
<dbReference type="Pfam" id="PF21028">
    <property type="entry name" value="DUF1285_C"/>
    <property type="match status" value="1"/>
</dbReference>
<sequence>MALDLQAIIKEIESGDQRRMPPVDTWFPDREGAIDIHIDSQMRWFHEGAPFQRDSLVKLFSSILRKEGDTYFLVTPAEKLKISVDDVPFEVVSLLERENAFGEFVAVTNTEDLVPFDTSATMQLRAYQGVLVPYFEVRKGLFARVSRHVFYQMAEHAELRSCDGEDQYVLVSGDAEFVIGNA</sequence>
<dbReference type="InterPro" id="IPR048342">
    <property type="entry name" value="DUF1285_C"/>
</dbReference>
<proteinExistence type="predicted"/>
<organism evidence="3 4">
    <name type="scientific">BD1-7 clade bacterium</name>
    <dbReference type="NCBI Taxonomy" id="2029982"/>
    <lineage>
        <taxon>Bacteria</taxon>
        <taxon>Pseudomonadati</taxon>
        <taxon>Pseudomonadota</taxon>
        <taxon>Gammaproteobacteria</taxon>
        <taxon>Cellvibrionales</taxon>
        <taxon>Spongiibacteraceae</taxon>
        <taxon>BD1-7 clade</taxon>
    </lineage>
</organism>
<evidence type="ECO:0000259" key="1">
    <source>
        <dbReference type="Pfam" id="PF06938"/>
    </source>
</evidence>
<reference evidence="3 4" key="1">
    <citation type="submission" date="2019-11" db="EMBL/GenBank/DDBJ databases">
        <authorList>
            <person name="Holert J."/>
        </authorList>
    </citation>
    <scope>NUCLEOTIDE SEQUENCE [LARGE SCALE GENOMIC DNA]</scope>
    <source>
        <strain evidence="3">SB11_3</strain>
    </source>
</reference>
<dbReference type="AlphaFoldDB" id="A0A5S9QJ18"/>
<accession>A0A5S9QJ18</accession>
<dbReference type="Gene3D" id="2.30.270.10">
    <property type="entry name" value="duf1285 protein"/>
    <property type="match status" value="1"/>
</dbReference>
<name>A0A5S9QJ18_9GAMM</name>
<dbReference type="InterPro" id="IPR010707">
    <property type="entry name" value="DUF1285"/>
</dbReference>
<evidence type="ECO:0000313" key="4">
    <source>
        <dbReference type="Proteomes" id="UP000441399"/>
    </source>
</evidence>
<evidence type="ECO:0000313" key="3">
    <source>
        <dbReference type="EMBL" id="CAA0118799.1"/>
    </source>
</evidence>
<evidence type="ECO:0008006" key="5">
    <source>
        <dbReference type="Google" id="ProtNLM"/>
    </source>
</evidence>
<feature type="domain" description="DUF1285" evidence="1">
    <location>
        <begin position="21"/>
        <end position="87"/>
    </location>
</feature>
<dbReference type="Gene3D" id="3.10.540.10">
    <property type="entry name" value="duf1285 like domain"/>
    <property type="match status" value="1"/>
</dbReference>
<evidence type="ECO:0000259" key="2">
    <source>
        <dbReference type="Pfam" id="PF21028"/>
    </source>
</evidence>
<keyword evidence="4" id="KW-1185">Reference proteome</keyword>
<dbReference type="Proteomes" id="UP000441399">
    <property type="component" value="Unassembled WGS sequence"/>
</dbReference>
<protein>
    <recommendedName>
        <fullName evidence="5">DUF1285 domain-containing protein</fullName>
    </recommendedName>
</protein>